<protein>
    <submittedName>
        <fullName evidence="1">Uncharacterized protein</fullName>
    </submittedName>
</protein>
<gene>
    <name evidence="1" type="ORF">LCGC14_2174980</name>
</gene>
<comment type="caution">
    <text evidence="1">The sequence shown here is derived from an EMBL/GenBank/DDBJ whole genome shotgun (WGS) entry which is preliminary data.</text>
</comment>
<evidence type="ECO:0000313" key="1">
    <source>
        <dbReference type="EMBL" id="KKL63450.1"/>
    </source>
</evidence>
<accession>A0A0F9G1M4</accession>
<organism evidence="1">
    <name type="scientific">marine sediment metagenome</name>
    <dbReference type="NCBI Taxonomy" id="412755"/>
    <lineage>
        <taxon>unclassified sequences</taxon>
        <taxon>metagenomes</taxon>
        <taxon>ecological metagenomes</taxon>
    </lineage>
</organism>
<name>A0A0F9G1M4_9ZZZZ</name>
<sequence length="121" mass="13208">MKILRLGIFLVLVSAGFVFAQSWTVDSFTHESVTVVELTSTSLTAATYKPSGNVPPTKRAVITVEDAHVRWRTDGTAPTQTVGHLTQIDGVIILETLSDIINFRAFGLSSTSSTLHITYER</sequence>
<proteinExistence type="predicted"/>
<reference evidence="1" key="1">
    <citation type="journal article" date="2015" name="Nature">
        <title>Complex archaea that bridge the gap between prokaryotes and eukaryotes.</title>
        <authorList>
            <person name="Spang A."/>
            <person name="Saw J.H."/>
            <person name="Jorgensen S.L."/>
            <person name="Zaremba-Niedzwiedzka K."/>
            <person name="Martijn J."/>
            <person name="Lind A.E."/>
            <person name="van Eijk R."/>
            <person name="Schleper C."/>
            <person name="Guy L."/>
            <person name="Ettema T.J."/>
        </authorList>
    </citation>
    <scope>NUCLEOTIDE SEQUENCE</scope>
</reference>
<dbReference type="AlphaFoldDB" id="A0A0F9G1M4"/>
<dbReference type="EMBL" id="LAZR01028165">
    <property type="protein sequence ID" value="KKL63450.1"/>
    <property type="molecule type" value="Genomic_DNA"/>
</dbReference>